<evidence type="ECO:0000256" key="3">
    <source>
        <dbReference type="ARBA" id="ARBA00018029"/>
    </source>
</evidence>
<dbReference type="Gene3D" id="3.20.20.140">
    <property type="entry name" value="Metal-dependent hydrolases"/>
    <property type="match status" value="1"/>
</dbReference>
<comment type="cofactor">
    <cofactor evidence="11">
        <name>a divalent metal cation</name>
        <dbReference type="ChEBI" id="CHEBI:60240"/>
    </cofactor>
    <text evidence="11">Binds 1 divalent metal cation per subunit.</text>
</comment>
<dbReference type="OMA" id="MFNHAPT"/>
<comment type="catalytic activity">
    <reaction evidence="7 8">
        <text>N-acetyl-D-glucosamine 6-phosphate + H2O = D-glucosamine 6-phosphate + acetate</text>
        <dbReference type="Rhea" id="RHEA:22936"/>
        <dbReference type="ChEBI" id="CHEBI:15377"/>
        <dbReference type="ChEBI" id="CHEBI:30089"/>
        <dbReference type="ChEBI" id="CHEBI:57513"/>
        <dbReference type="ChEBI" id="CHEBI:58725"/>
        <dbReference type="EC" id="3.5.1.25"/>
    </reaction>
</comment>
<evidence type="ECO:0000256" key="7">
    <source>
        <dbReference type="ARBA" id="ARBA00047647"/>
    </source>
</evidence>
<feature type="binding site" evidence="11">
    <location>
        <position position="230"/>
    </location>
    <ligand>
        <name>Zn(2+)</name>
        <dbReference type="ChEBI" id="CHEBI:29105"/>
    </ligand>
</feature>
<dbReference type="Gene3D" id="2.30.40.10">
    <property type="entry name" value="Urease, subunit C, domain 1"/>
    <property type="match status" value="1"/>
</dbReference>
<dbReference type="GO" id="GO:0046872">
    <property type="term" value="F:metal ion binding"/>
    <property type="evidence" value="ECO:0007669"/>
    <property type="project" value="UniProtKB-KW"/>
</dbReference>
<evidence type="ECO:0000259" key="12">
    <source>
        <dbReference type="Pfam" id="PF01979"/>
    </source>
</evidence>
<evidence type="ECO:0000256" key="4">
    <source>
        <dbReference type="ARBA" id="ARBA00022723"/>
    </source>
</evidence>
<feature type="domain" description="Amidohydrolase-related" evidence="12">
    <location>
        <begin position="63"/>
        <end position="393"/>
    </location>
</feature>
<dbReference type="SUPFAM" id="SSF51338">
    <property type="entry name" value="Composite domain of metallo-dependent hydrolases"/>
    <property type="match status" value="1"/>
</dbReference>
<comment type="caution">
    <text evidence="13">The sequence shown here is derived from an EMBL/GenBank/DDBJ whole genome shotgun (WGS) entry which is preliminary data.</text>
</comment>
<dbReference type="GO" id="GO:0006046">
    <property type="term" value="P:N-acetylglucosamine catabolic process"/>
    <property type="evidence" value="ECO:0007669"/>
    <property type="project" value="TreeGrafter"/>
</dbReference>
<feature type="binding site" evidence="10">
    <location>
        <position position="241"/>
    </location>
    <ligand>
        <name>substrate</name>
    </ligand>
</feature>
<evidence type="ECO:0000256" key="6">
    <source>
        <dbReference type="ARBA" id="ARBA00023277"/>
    </source>
</evidence>
<accession>A0A1Y2F0B6</accession>
<evidence type="ECO:0000256" key="11">
    <source>
        <dbReference type="PIRSR" id="PIRSR038994-3"/>
    </source>
</evidence>
<feature type="binding site" evidence="10">
    <location>
        <begin position="321"/>
        <end position="323"/>
    </location>
    <ligand>
        <name>substrate</name>
    </ligand>
</feature>
<keyword evidence="5 8" id="KW-0378">Hydrolase</keyword>
<name>A0A1Y2F0B6_PROLT</name>
<dbReference type="AlphaFoldDB" id="A0A1Y2F0B6"/>
<evidence type="ECO:0000256" key="5">
    <source>
        <dbReference type="ARBA" id="ARBA00022801"/>
    </source>
</evidence>
<dbReference type="PIRSF" id="PIRSF038994">
    <property type="entry name" value="NagA"/>
    <property type="match status" value="1"/>
</dbReference>
<dbReference type="InterPro" id="IPR003764">
    <property type="entry name" value="GlcNAc_6-P_deAcase"/>
</dbReference>
<evidence type="ECO:0000313" key="13">
    <source>
        <dbReference type="EMBL" id="ORY77341.1"/>
    </source>
</evidence>
<evidence type="ECO:0000256" key="9">
    <source>
        <dbReference type="PIRSR" id="PIRSR038994-1"/>
    </source>
</evidence>
<evidence type="ECO:0000256" key="2">
    <source>
        <dbReference type="ARBA" id="ARBA00011899"/>
    </source>
</evidence>
<reference evidence="13 14" key="1">
    <citation type="submission" date="2016-07" db="EMBL/GenBank/DDBJ databases">
        <title>Pervasive Adenine N6-methylation of Active Genes in Fungi.</title>
        <authorList>
            <consortium name="DOE Joint Genome Institute"/>
            <person name="Mondo S.J."/>
            <person name="Dannebaum R.O."/>
            <person name="Kuo R.C."/>
            <person name="Labutti K."/>
            <person name="Haridas S."/>
            <person name="Kuo A."/>
            <person name="Salamov A."/>
            <person name="Ahrendt S.R."/>
            <person name="Lipzen A."/>
            <person name="Sullivan W."/>
            <person name="Andreopoulos W.B."/>
            <person name="Clum A."/>
            <person name="Lindquist E."/>
            <person name="Daum C."/>
            <person name="Ramamoorthy G.K."/>
            <person name="Gryganskyi A."/>
            <person name="Culley D."/>
            <person name="Magnuson J.K."/>
            <person name="James T.Y."/>
            <person name="O'Malley M.A."/>
            <person name="Stajich J.E."/>
            <person name="Spatafora J.W."/>
            <person name="Visel A."/>
            <person name="Grigoriev I.V."/>
        </authorList>
    </citation>
    <scope>NUCLEOTIDE SEQUENCE [LARGE SCALE GENOMIC DNA]</scope>
    <source>
        <strain evidence="13 14">12-1054</strain>
    </source>
</reference>
<protein>
    <recommendedName>
        <fullName evidence="3 8">N-acetylglucosamine-6-phosphate deacetylase</fullName>
        <ecNumber evidence="2 8">3.5.1.25</ecNumber>
    </recommendedName>
</protein>
<dbReference type="Pfam" id="PF01979">
    <property type="entry name" value="Amidohydro_1"/>
    <property type="match status" value="1"/>
</dbReference>
<dbReference type="Proteomes" id="UP000193685">
    <property type="component" value="Unassembled WGS sequence"/>
</dbReference>
<dbReference type="GO" id="GO:0008448">
    <property type="term" value="F:N-acetylglucosamine-6-phosphate deacetylase activity"/>
    <property type="evidence" value="ECO:0007669"/>
    <property type="project" value="UniProtKB-UniRule"/>
</dbReference>
<feature type="active site" description="Proton donor/acceptor" evidence="9">
    <location>
        <position position="287"/>
    </location>
</feature>
<sequence>MSREHDWLTLRNCSIASEGKLTPSCQVVIDVTGGSIADVRVVKQDDFDLTIHRARDVDCRGHILTAGFMDLQLNGAWDFDFCTYSEDYKDKLEDVCRRLPAHGVTAFCPTLITSTAEIYKQVVPLLAPRQVAKGAQILGAHLEGPYLSPEKHGIHNPDWMKQASTSMEETYGKDYSSSTAIVTIAPEMDGLLDIVSKLVSQDIVVSLGHSAAPIAIAQQALDRGATMLTHLYNAMPSLHHRKPSLIDLLGQRTAPFFGLIADNIHVSPFAAALAYKANPEGCCLITDANSPLGMADGTYTGPHGMQLTKKGEAATISNGDIGGGASSLDTCFRNLLNASQAKIEAVVQTVNENPARVLGLKDQGQVRKGYMADLVLMTAEGDILKTFIRGQEVYSATQNW</sequence>
<dbReference type="EC" id="3.5.1.25" evidence="2 8"/>
<dbReference type="GeneID" id="63786565"/>
<dbReference type="NCBIfam" id="TIGR00221">
    <property type="entry name" value="nagA"/>
    <property type="match status" value="1"/>
</dbReference>
<dbReference type="RefSeq" id="XP_040722962.1">
    <property type="nucleotide sequence ID" value="XM_040869966.1"/>
</dbReference>
<dbReference type="InterPro" id="IPR032466">
    <property type="entry name" value="Metal_Hydrolase"/>
</dbReference>
<keyword evidence="6 8" id="KW-0119">Carbohydrate metabolism</keyword>
<keyword evidence="4 11" id="KW-0479">Metal-binding</keyword>
<dbReference type="EMBL" id="MCFI01000020">
    <property type="protein sequence ID" value="ORY77341.1"/>
    <property type="molecule type" value="Genomic_DNA"/>
</dbReference>
<evidence type="ECO:0000256" key="10">
    <source>
        <dbReference type="PIRSR" id="PIRSR038994-2"/>
    </source>
</evidence>
<dbReference type="InterPro" id="IPR006680">
    <property type="entry name" value="Amidohydro-rel"/>
</dbReference>
<feature type="binding site" evidence="11">
    <location>
        <position position="143"/>
    </location>
    <ligand>
        <name>Zn(2+)</name>
        <dbReference type="ChEBI" id="CHEBI:29105"/>
    </ligand>
</feature>
<evidence type="ECO:0000256" key="1">
    <source>
        <dbReference type="ARBA" id="ARBA00010716"/>
    </source>
</evidence>
<feature type="binding site" evidence="10">
    <location>
        <begin position="233"/>
        <end position="234"/>
    </location>
    <ligand>
        <name>substrate</name>
    </ligand>
</feature>
<dbReference type="PANTHER" id="PTHR11113">
    <property type="entry name" value="N-ACETYLGLUCOSAMINE-6-PHOSPHATE DEACETYLASE"/>
    <property type="match status" value="1"/>
</dbReference>
<dbReference type="SUPFAM" id="SSF51556">
    <property type="entry name" value="Metallo-dependent hydrolases"/>
    <property type="match status" value="1"/>
</dbReference>
<feature type="binding site" evidence="10">
    <location>
        <position position="265"/>
    </location>
    <ligand>
        <name>substrate</name>
    </ligand>
</feature>
<gene>
    <name evidence="13" type="ORF">BCR37DRAFT_382850</name>
</gene>
<evidence type="ECO:0000313" key="14">
    <source>
        <dbReference type="Proteomes" id="UP000193685"/>
    </source>
</evidence>
<keyword evidence="14" id="KW-1185">Reference proteome</keyword>
<feature type="binding site" evidence="10">
    <location>
        <position position="154"/>
    </location>
    <ligand>
        <name>substrate</name>
    </ligand>
</feature>
<dbReference type="STRING" id="56484.A0A1Y2F0B6"/>
<feature type="binding site" evidence="11">
    <location>
        <position position="209"/>
    </location>
    <ligand>
        <name>Zn(2+)</name>
        <dbReference type="ChEBI" id="CHEBI:29105"/>
    </ligand>
</feature>
<proteinExistence type="inferred from homology"/>
<dbReference type="InterPro" id="IPR011059">
    <property type="entry name" value="Metal-dep_hydrolase_composite"/>
</dbReference>
<evidence type="ECO:0000256" key="8">
    <source>
        <dbReference type="PIRNR" id="PIRNR038994"/>
    </source>
</evidence>
<dbReference type="PANTHER" id="PTHR11113:SF14">
    <property type="entry name" value="N-ACETYLGLUCOSAMINE-6-PHOSPHATE DEACETYLASE"/>
    <property type="match status" value="1"/>
</dbReference>
<dbReference type="OrthoDB" id="10264777at2759"/>
<organism evidence="13 14">
    <name type="scientific">Protomyces lactucae-debilis</name>
    <dbReference type="NCBI Taxonomy" id="2754530"/>
    <lineage>
        <taxon>Eukaryota</taxon>
        <taxon>Fungi</taxon>
        <taxon>Dikarya</taxon>
        <taxon>Ascomycota</taxon>
        <taxon>Taphrinomycotina</taxon>
        <taxon>Taphrinomycetes</taxon>
        <taxon>Taphrinales</taxon>
        <taxon>Protomycetaceae</taxon>
        <taxon>Protomyces</taxon>
    </lineage>
</organism>
<comment type="similarity">
    <text evidence="1 8">Belongs to the metallo-dependent hydrolases superfamily. NagA family.</text>
</comment>